<name>A0ACC0UF05_9AGAM</name>
<accession>A0ACC0UF05</accession>
<dbReference type="EMBL" id="JAGFNK010000065">
    <property type="protein sequence ID" value="KAI9509417.1"/>
    <property type="molecule type" value="Genomic_DNA"/>
</dbReference>
<evidence type="ECO:0000313" key="1">
    <source>
        <dbReference type="EMBL" id="KAI9509417.1"/>
    </source>
</evidence>
<organism evidence="1 2">
    <name type="scientific">Russula earlei</name>
    <dbReference type="NCBI Taxonomy" id="71964"/>
    <lineage>
        <taxon>Eukaryota</taxon>
        <taxon>Fungi</taxon>
        <taxon>Dikarya</taxon>
        <taxon>Basidiomycota</taxon>
        <taxon>Agaricomycotina</taxon>
        <taxon>Agaricomycetes</taxon>
        <taxon>Russulales</taxon>
        <taxon>Russulaceae</taxon>
        <taxon>Russula</taxon>
    </lineage>
</organism>
<keyword evidence="2" id="KW-1185">Reference proteome</keyword>
<comment type="caution">
    <text evidence="1">The sequence shown here is derived from an EMBL/GenBank/DDBJ whole genome shotgun (WGS) entry which is preliminary data.</text>
</comment>
<proteinExistence type="predicted"/>
<gene>
    <name evidence="1" type="ORF">F5148DRAFT_760412</name>
</gene>
<protein>
    <submittedName>
        <fullName evidence="1">Ras-induced vulval development antagonist-domain-containing protein</fullName>
    </submittedName>
</protein>
<reference evidence="1" key="1">
    <citation type="submission" date="2021-03" db="EMBL/GenBank/DDBJ databases">
        <title>Evolutionary priming and transition to the ectomycorrhizal habit in an iconic lineage of mushroom-forming fungi: is preadaptation a requirement?</title>
        <authorList>
            <consortium name="DOE Joint Genome Institute"/>
            <person name="Looney B.P."/>
            <person name="Miyauchi S."/>
            <person name="Morin E."/>
            <person name="Drula E."/>
            <person name="Courty P.E."/>
            <person name="Chicoki N."/>
            <person name="Fauchery L."/>
            <person name="Kohler A."/>
            <person name="Kuo A."/>
            <person name="LaButti K."/>
            <person name="Pangilinan J."/>
            <person name="Lipzen A."/>
            <person name="Riley R."/>
            <person name="Andreopoulos W."/>
            <person name="He G."/>
            <person name="Johnson J."/>
            <person name="Barry K.W."/>
            <person name="Grigoriev I.V."/>
            <person name="Nagy L."/>
            <person name="Hibbett D."/>
            <person name="Henrissat B."/>
            <person name="Matheny P.B."/>
            <person name="Labbe J."/>
            <person name="Martin A.F."/>
        </authorList>
    </citation>
    <scope>NUCLEOTIDE SEQUENCE</scope>
    <source>
        <strain evidence="1">BPL698</strain>
    </source>
</reference>
<dbReference type="Proteomes" id="UP001207468">
    <property type="component" value="Unassembled WGS sequence"/>
</dbReference>
<sequence>MAFVHPSRMALVPKEPASARSSGSRDYRGPYLDRDDERRREHGRARSGDREVRRDEDGRESRHHSNGDRHHDDRRDEDIENGGSRRERSWRDDRPSGRSPLPPSKSLSGRASPRYDDYSRRDSTPPPPPPPPPPRDDRYRRTDTPSENGPPWRQQENMYRRDSRVDAGGDYFERRRQQRVNNTFSIWPPSPRAPARKLPQERDLESRKKHKRARSTSVSSSSTDSEEDRRRRERKEHKRARKEKDKRGRRHQRSHTDSDDEPREHRRDRRKRSRSVNREDRKTRSRTRSPRRIQSSDEDDWVEKPAPSGSFVPAVPTTIPVPNVPSPSTTRTAQKDAIDDDVSDEELGPQPALVPSTTKKLDERAYGGALLRGEGSAMAAFLQDGTDVRIPRRGEIGLTSDEIGKFESVGYVMSGSRHRRMNAVRMRKENQVISAEEKRGILKLQQEEKQRREAILREEFQELLTDRLKGTEGAKASS</sequence>
<evidence type="ECO:0000313" key="2">
    <source>
        <dbReference type="Proteomes" id="UP001207468"/>
    </source>
</evidence>